<evidence type="ECO:0000256" key="1">
    <source>
        <dbReference type="ARBA" id="ARBA00004123"/>
    </source>
</evidence>
<evidence type="ECO:0000256" key="3">
    <source>
        <dbReference type="ARBA" id="ARBA00023242"/>
    </source>
</evidence>
<dbReference type="PANTHER" id="PTHR31001">
    <property type="entry name" value="UNCHARACTERIZED TRANSCRIPTIONAL REGULATORY PROTEIN"/>
    <property type="match status" value="1"/>
</dbReference>
<protein>
    <recommendedName>
        <fullName evidence="5">Zn(2)-C6 fungal-type domain-containing protein</fullName>
    </recommendedName>
</protein>
<gene>
    <name evidence="6" type="ORF">D9611_002168</name>
</gene>
<dbReference type="InterPro" id="IPR036864">
    <property type="entry name" value="Zn2-C6_fun-type_DNA-bd_sf"/>
</dbReference>
<feature type="compositionally biased region" description="Pro residues" evidence="4">
    <location>
        <begin position="840"/>
        <end position="855"/>
    </location>
</feature>
<comment type="subcellular location">
    <subcellularLocation>
        <location evidence="1">Nucleus</location>
    </subcellularLocation>
</comment>
<evidence type="ECO:0000256" key="4">
    <source>
        <dbReference type="SAM" id="MobiDB-lite"/>
    </source>
</evidence>
<keyword evidence="7" id="KW-1185">Reference proteome</keyword>
<dbReference type="SMART" id="SM00066">
    <property type="entry name" value="GAL4"/>
    <property type="match status" value="1"/>
</dbReference>
<dbReference type="GO" id="GO:0005634">
    <property type="term" value="C:nucleus"/>
    <property type="evidence" value="ECO:0007669"/>
    <property type="project" value="UniProtKB-SubCell"/>
</dbReference>
<dbReference type="CDD" id="cd00067">
    <property type="entry name" value="GAL4"/>
    <property type="match status" value="1"/>
</dbReference>
<dbReference type="PANTHER" id="PTHR31001:SF56">
    <property type="entry name" value="ZN(2)-C6 FUNGAL-TYPE DOMAIN-CONTAINING PROTEIN"/>
    <property type="match status" value="1"/>
</dbReference>
<dbReference type="SUPFAM" id="SSF57701">
    <property type="entry name" value="Zn2/Cys6 DNA-binding domain"/>
    <property type="match status" value="1"/>
</dbReference>
<proteinExistence type="predicted"/>
<comment type="caution">
    <text evidence="6">The sequence shown here is derived from an EMBL/GenBank/DDBJ whole genome shotgun (WGS) entry which is preliminary data.</text>
</comment>
<feature type="compositionally biased region" description="Pro residues" evidence="4">
    <location>
        <begin position="754"/>
        <end position="764"/>
    </location>
</feature>
<dbReference type="PROSITE" id="PS00463">
    <property type="entry name" value="ZN2_CY6_FUNGAL_1"/>
    <property type="match status" value="1"/>
</dbReference>
<reference evidence="6 7" key="1">
    <citation type="journal article" date="2020" name="ISME J.">
        <title>Uncovering the hidden diversity of litter-decomposition mechanisms in mushroom-forming fungi.</title>
        <authorList>
            <person name="Floudas D."/>
            <person name="Bentzer J."/>
            <person name="Ahren D."/>
            <person name="Johansson T."/>
            <person name="Persson P."/>
            <person name="Tunlid A."/>
        </authorList>
    </citation>
    <scope>NUCLEOTIDE SEQUENCE [LARGE SCALE GENOMIC DNA]</scope>
    <source>
        <strain evidence="6 7">CBS 175.51</strain>
    </source>
</reference>
<feature type="compositionally biased region" description="Polar residues" evidence="4">
    <location>
        <begin position="780"/>
        <end position="797"/>
    </location>
</feature>
<evidence type="ECO:0000313" key="7">
    <source>
        <dbReference type="Proteomes" id="UP000541558"/>
    </source>
</evidence>
<dbReference type="InterPro" id="IPR050613">
    <property type="entry name" value="Sec_Metabolite_Reg"/>
</dbReference>
<organism evidence="6 7">
    <name type="scientific">Ephemerocybe angulata</name>
    <dbReference type="NCBI Taxonomy" id="980116"/>
    <lineage>
        <taxon>Eukaryota</taxon>
        <taxon>Fungi</taxon>
        <taxon>Dikarya</taxon>
        <taxon>Basidiomycota</taxon>
        <taxon>Agaricomycotina</taxon>
        <taxon>Agaricomycetes</taxon>
        <taxon>Agaricomycetidae</taxon>
        <taxon>Agaricales</taxon>
        <taxon>Agaricineae</taxon>
        <taxon>Psathyrellaceae</taxon>
        <taxon>Ephemerocybe</taxon>
    </lineage>
</organism>
<evidence type="ECO:0000256" key="2">
    <source>
        <dbReference type="ARBA" id="ARBA00022723"/>
    </source>
</evidence>
<dbReference type="Gene3D" id="4.10.240.10">
    <property type="entry name" value="Zn(2)-C6 fungal-type DNA-binding domain"/>
    <property type="match status" value="1"/>
</dbReference>
<feature type="compositionally biased region" description="Low complexity" evidence="4">
    <location>
        <begin position="710"/>
        <end position="725"/>
    </location>
</feature>
<dbReference type="InterPro" id="IPR007219">
    <property type="entry name" value="XnlR_reg_dom"/>
</dbReference>
<dbReference type="Pfam" id="PF00172">
    <property type="entry name" value="Zn_clus"/>
    <property type="match status" value="1"/>
</dbReference>
<dbReference type="GO" id="GO:0008270">
    <property type="term" value="F:zinc ion binding"/>
    <property type="evidence" value="ECO:0007669"/>
    <property type="project" value="InterPro"/>
</dbReference>
<dbReference type="OrthoDB" id="424974at2759"/>
<evidence type="ECO:0000313" key="6">
    <source>
        <dbReference type="EMBL" id="KAF5333062.1"/>
    </source>
</evidence>
<dbReference type="GO" id="GO:0003677">
    <property type="term" value="F:DNA binding"/>
    <property type="evidence" value="ECO:0007669"/>
    <property type="project" value="InterPro"/>
</dbReference>
<accession>A0A8H5C0P8</accession>
<feature type="domain" description="Zn(2)-C6 fungal-type" evidence="5">
    <location>
        <begin position="34"/>
        <end position="63"/>
    </location>
</feature>
<dbReference type="EMBL" id="JAACJK010000109">
    <property type="protein sequence ID" value="KAF5333062.1"/>
    <property type="molecule type" value="Genomic_DNA"/>
</dbReference>
<dbReference type="GO" id="GO:0006351">
    <property type="term" value="P:DNA-templated transcription"/>
    <property type="evidence" value="ECO:0007669"/>
    <property type="project" value="InterPro"/>
</dbReference>
<evidence type="ECO:0000259" key="5">
    <source>
        <dbReference type="PROSITE" id="PS50048"/>
    </source>
</evidence>
<feature type="region of interest" description="Disordered" evidence="4">
    <location>
        <begin position="700"/>
        <end position="869"/>
    </location>
</feature>
<dbReference type="PROSITE" id="PS50048">
    <property type="entry name" value="ZN2_CY6_FUNGAL_2"/>
    <property type="match status" value="1"/>
</dbReference>
<name>A0A8H5C0P8_9AGAR</name>
<dbReference type="AlphaFoldDB" id="A0A8H5C0P8"/>
<dbReference type="InterPro" id="IPR001138">
    <property type="entry name" value="Zn2Cys6_DnaBD"/>
</dbReference>
<sequence>MPADATSNSKRRHIARNTISDEDLGLRRARGEISCAECRRLKLKCDKKIPCSSCTRRGCPSICPNGSLSTGQGTRFVLADTAQLHSKIAEMGHRIRELEDALSIYHQSSVSNEPHPLLREDLLGIKFGPERRQAREGKPISQPSTETINAFGTLTIGERGEAKYFGPSAGSETLFLAGADLEDSDGEDEVPSDISIEISRILASFPFEADGNMEKAINMLFDRLPPQTRASSLCETYLEHAAWAFRPIKRDEIMEELLGPIYKALRERQASGTPVTWFSPHKLAVIYLIFALGALVDLTLEPHNKEADSYYNLSRASLALRSVFDSPEISTVHAILLMAAYHGMAGRRYTMDSSWSLTSLGAKLAQSLGLHRDCARWNFDSKTVQRRRSLFWEMFSAEQFYVRGPNALECQITFIIHPPQSLALGRPPSIRLSYIDCEFPTDDEAAIDEHGNVMVGYYRWKYEFARDIFPFVIEHTLAAEAPKYETILELDRKVREKTLPPHLNVFMNVDDDNCTPSVYMRRCLLGQYRSVTLLYIHRSFFAQAMLDHPSNPLRSPYAPSFLAAYRCASGVIKSCLNHFDRFPDLCGRWWGVWTHLFSAAVIVGSIVTRSPASSMASSAFIELGLACDLFEKGAAHSRRAKSGMAILYKMREKAFQVYSQFRSGNTPIPGVLSTGRPDYGEDELALFGGQTRVLVSRLLSHSNRTGNKRTSSSASSTAPSTNSSPHLSNNESRGSSSTEPADVHPSLVEYLSMFPPPNSSPSPPHNDEQYTPHPTFDAPQCQSPDQTSPTTFMSPPQSKAVPPSSWQSWPNHGAAYSDAPSGRYQPNSPPIQPTFDSYSQPPPPSLPNPIPPPGLDPFTPGEQGLGNPDQTNLVDLMMLTGESGIDEQWMSFMRDSGFLDATNTYPQAPIWLIWDLLHLR</sequence>
<keyword evidence="3" id="KW-0539">Nucleus</keyword>
<dbReference type="GO" id="GO:0000981">
    <property type="term" value="F:DNA-binding transcription factor activity, RNA polymerase II-specific"/>
    <property type="evidence" value="ECO:0007669"/>
    <property type="project" value="InterPro"/>
</dbReference>
<dbReference type="Proteomes" id="UP000541558">
    <property type="component" value="Unassembled WGS sequence"/>
</dbReference>
<feature type="compositionally biased region" description="Polar residues" evidence="4">
    <location>
        <begin position="700"/>
        <end position="709"/>
    </location>
</feature>
<dbReference type="Pfam" id="PF04082">
    <property type="entry name" value="Fungal_trans"/>
    <property type="match status" value="1"/>
</dbReference>
<dbReference type="CDD" id="cd12148">
    <property type="entry name" value="fungal_TF_MHR"/>
    <property type="match status" value="1"/>
</dbReference>
<keyword evidence="2" id="KW-0479">Metal-binding</keyword>
<feature type="compositionally biased region" description="Polar residues" evidence="4">
    <location>
        <begin position="726"/>
        <end position="739"/>
    </location>
</feature>